<evidence type="ECO:0000313" key="4">
    <source>
        <dbReference type="EMBL" id="GGA49661.1"/>
    </source>
</evidence>
<protein>
    <recommendedName>
        <fullName evidence="3">DUF4179 domain-containing protein</fullName>
    </recommendedName>
</protein>
<sequence>MTDNREQHVIARHYEEMRANEQQIEEYKLDRAVRLGLEQARRTRSRRGISACRTRIGYGALAAVLLTSLAALLILAPNQNPGGNAAQKGVSGPAASLNPAAQPPDYAMKQIDSHKDWKKALEHGLYQPINQTQEKNGYRVTVDGVLADSKVVIVFYTAENLEGNAPIKLIRSTQLNFGSETGSVGYDNPYFESDPKKASVTFGRFEFFNADSTTDLTPGTLAFSGYWGNEALPEEDQALMEFSFSINPELDKAAVEKTIPINQSVKVAGDTITIKDALMGPLHTWIVVDFSKSLQPIEDLYQPKLTIGTGNNLVHLYAFLNLPYLKMRNEPNKIVLPFEGGIYEKDTSTITLMANGIERSTLLSQQITVNTDTGQIIHAPDDRLKFEGITKQDGQLLLSLSLKPSANGGENYMKQSFDLNSTFTDTKGNEFTFKTPSKTSISADGTANQVTVGLEDRKYNQPLTFTVPFYQGAIIESPITVTGKEETAK</sequence>
<gene>
    <name evidence="4" type="ORF">GCM10010917_38710</name>
</gene>
<dbReference type="Gene3D" id="2.60.40.1630">
    <property type="entry name" value="bacillus anthracis domain"/>
    <property type="match status" value="1"/>
</dbReference>
<keyword evidence="2" id="KW-0812">Transmembrane</keyword>
<evidence type="ECO:0000256" key="2">
    <source>
        <dbReference type="SAM" id="Phobius"/>
    </source>
</evidence>
<comment type="caution">
    <text evidence="4">The sequence shown here is derived from an EMBL/GenBank/DDBJ whole genome shotgun (WGS) entry which is preliminary data.</text>
</comment>
<proteinExistence type="predicted"/>
<evidence type="ECO:0000313" key="5">
    <source>
        <dbReference type="Proteomes" id="UP000609323"/>
    </source>
</evidence>
<keyword evidence="5" id="KW-1185">Reference proteome</keyword>
<feature type="domain" description="DUF4179" evidence="3">
    <location>
        <begin position="108"/>
        <end position="159"/>
    </location>
</feature>
<keyword evidence="2" id="KW-0472">Membrane</keyword>
<evidence type="ECO:0000259" key="3">
    <source>
        <dbReference type="Pfam" id="PF13786"/>
    </source>
</evidence>
<accession>A0ABQ1GSU3</accession>
<keyword evidence="2" id="KW-1133">Transmembrane helix</keyword>
<dbReference type="InterPro" id="IPR025436">
    <property type="entry name" value="DUF4179"/>
</dbReference>
<dbReference type="Pfam" id="PF13786">
    <property type="entry name" value="DUF4179"/>
    <property type="match status" value="1"/>
</dbReference>
<evidence type="ECO:0000256" key="1">
    <source>
        <dbReference type="SAM" id="MobiDB-lite"/>
    </source>
</evidence>
<name>A0ABQ1GSU3_9BACL</name>
<dbReference type="Proteomes" id="UP000609323">
    <property type="component" value="Unassembled WGS sequence"/>
</dbReference>
<feature type="transmembrane region" description="Helical" evidence="2">
    <location>
        <begin position="56"/>
        <end position="76"/>
    </location>
</feature>
<reference evidence="5" key="1">
    <citation type="journal article" date="2019" name="Int. J. Syst. Evol. Microbiol.">
        <title>The Global Catalogue of Microorganisms (GCM) 10K type strain sequencing project: providing services to taxonomists for standard genome sequencing and annotation.</title>
        <authorList>
            <consortium name="The Broad Institute Genomics Platform"/>
            <consortium name="The Broad Institute Genome Sequencing Center for Infectious Disease"/>
            <person name="Wu L."/>
            <person name="Ma J."/>
        </authorList>
    </citation>
    <scope>NUCLEOTIDE SEQUENCE [LARGE SCALE GENOMIC DNA]</scope>
    <source>
        <strain evidence="5">CGMCC 1.15044</strain>
    </source>
</reference>
<feature type="region of interest" description="Disordered" evidence="1">
    <location>
        <begin position="84"/>
        <end position="103"/>
    </location>
</feature>
<dbReference type="EMBL" id="BMHF01000019">
    <property type="protein sequence ID" value="GGA49661.1"/>
    <property type="molecule type" value="Genomic_DNA"/>
</dbReference>
<organism evidence="4 5">
    <name type="scientific">Paenibacillus physcomitrellae</name>
    <dbReference type="NCBI Taxonomy" id="1619311"/>
    <lineage>
        <taxon>Bacteria</taxon>
        <taxon>Bacillati</taxon>
        <taxon>Bacillota</taxon>
        <taxon>Bacilli</taxon>
        <taxon>Bacillales</taxon>
        <taxon>Paenibacillaceae</taxon>
        <taxon>Paenibacillus</taxon>
    </lineage>
</organism>